<dbReference type="Proteomes" id="UP000275078">
    <property type="component" value="Unassembled WGS sequence"/>
</dbReference>
<proteinExistence type="predicted"/>
<dbReference type="EMBL" id="ML119693">
    <property type="protein sequence ID" value="RPA79995.1"/>
    <property type="molecule type" value="Genomic_DNA"/>
</dbReference>
<evidence type="ECO:0000313" key="3">
    <source>
        <dbReference type="Proteomes" id="UP000275078"/>
    </source>
</evidence>
<feature type="transmembrane region" description="Helical" evidence="1">
    <location>
        <begin position="247"/>
        <end position="270"/>
    </location>
</feature>
<organism evidence="2 3">
    <name type="scientific">Ascobolus immersus RN42</name>
    <dbReference type="NCBI Taxonomy" id="1160509"/>
    <lineage>
        <taxon>Eukaryota</taxon>
        <taxon>Fungi</taxon>
        <taxon>Dikarya</taxon>
        <taxon>Ascomycota</taxon>
        <taxon>Pezizomycotina</taxon>
        <taxon>Pezizomycetes</taxon>
        <taxon>Pezizales</taxon>
        <taxon>Ascobolaceae</taxon>
        <taxon>Ascobolus</taxon>
    </lineage>
</organism>
<keyword evidence="3" id="KW-1185">Reference proteome</keyword>
<protein>
    <submittedName>
        <fullName evidence="2">Uncharacterized protein</fullName>
    </submittedName>
</protein>
<feature type="transmembrane region" description="Helical" evidence="1">
    <location>
        <begin position="15"/>
        <end position="35"/>
    </location>
</feature>
<dbReference type="STRING" id="1160509.A0A3N4I1L2"/>
<dbReference type="AlphaFoldDB" id="A0A3N4I1L2"/>
<evidence type="ECO:0000313" key="2">
    <source>
        <dbReference type="EMBL" id="RPA79995.1"/>
    </source>
</evidence>
<keyword evidence="1" id="KW-0812">Transmembrane</keyword>
<feature type="transmembrane region" description="Helical" evidence="1">
    <location>
        <begin position="379"/>
        <end position="399"/>
    </location>
</feature>
<dbReference type="OrthoDB" id="194358at2759"/>
<name>A0A3N4I1L2_ASCIM</name>
<feature type="transmembrane region" description="Helical" evidence="1">
    <location>
        <begin position="277"/>
        <end position="295"/>
    </location>
</feature>
<feature type="transmembrane region" description="Helical" evidence="1">
    <location>
        <begin position="47"/>
        <end position="68"/>
    </location>
</feature>
<keyword evidence="1" id="KW-1133">Transmembrane helix</keyword>
<keyword evidence="1" id="KW-0472">Membrane</keyword>
<evidence type="ECO:0000256" key="1">
    <source>
        <dbReference type="SAM" id="Phobius"/>
    </source>
</evidence>
<feature type="transmembrane region" description="Helical" evidence="1">
    <location>
        <begin position="354"/>
        <end position="372"/>
    </location>
</feature>
<reference evidence="2 3" key="1">
    <citation type="journal article" date="2018" name="Nat. Ecol. Evol.">
        <title>Pezizomycetes genomes reveal the molecular basis of ectomycorrhizal truffle lifestyle.</title>
        <authorList>
            <person name="Murat C."/>
            <person name="Payen T."/>
            <person name="Noel B."/>
            <person name="Kuo A."/>
            <person name="Morin E."/>
            <person name="Chen J."/>
            <person name="Kohler A."/>
            <person name="Krizsan K."/>
            <person name="Balestrini R."/>
            <person name="Da Silva C."/>
            <person name="Montanini B."/>
            <person name="Hainaut M."/>
            <person name="Levati E."/>
            <person name="Barry K.W."/>
            <person name="Belfiori B."/>
            <person name="Cichocki N."/>
            <person name="Clum A."/>
            <person name="Dockter R.B."/>
            <person name="Fauchery L."/>
            <person name="Guy J."/>
            <person name="Iotti M."/>
            <person name="Le Tacon F."/>
            <person name="Lindquist E.A."/>
            <person name="Lipzen A."/>
            <person name="Malagnac F."/>
            <person name="Mello A."/>
            <person name="Molinier V."/>
            <person name="Miyauchi S."/>
            <person name="Poulain J."/>
            <person name="Riccioni C."/>
            <person name="Rubini A."/>
            <person name="Sitrit Y."/>
            <person name="Splivallo R."/>
            <person name="Traeger S."/>
            <person name="Wang M."/>
            <person name="Zifcakova L."/>
            <person name="Wipf D."/>
            <person name="Zambonelli A."/>
            <person name="Paolocci F."/>
            <person name="Nowrousian M."/>
            <person name="Ottonello S."/>
            <person name="Baldrian P."/>
            <person name="Spatafora J.W."/>
            <person name="Henrissat B."/>
            <person name="Nagy L.G."/>
            <person name="Aury J.M."/>
            <person name="Wincker P."/>
            <person name="Grigoriev I.V."/>
            <person name="Bonfante P."/>
            <person name="Martin F.M."/>
        </authorList>
    </citation>
    <scope>NUCLEOTIDE SEQUENCE [LARGE SCALE GENOMIC DNA]</scope>
    <source>
        <strain evidence="2 3">RN42</strain>
    </source>
</reference>
<gene>
    <name evidence="2" type="ORF">BJ508DRAFT_307905</name>
</gene>
<accession>A0A3N4I1L2</accession>
<sequence>MPPTADNAIQTSSDAWATLIANIAPLLVLVGEKHVKQYFKIMSKQSHLLLFAAGPIGLVTAVTTLVRIRGHSTLRRLIGRLFETKADIFQDVTGLSSGDVMFELKDNMLEQTTNPVKEDIALFYLHGGKDGSNKEMCDYWEKAHNALRDLGRHSRTFGTHGRGEMFQPMTHSVMAACVRARGSSAAELLRESAKRAGWEKDILQDPTLANCGTDTDGAVFVYGSFSEISLTLTANADESIDGPWMDYARIGFTVVCLLANLGLIAGNWFLQKDMQNTALIAIGTVLSTSGSYYVARVVSTMTEMDRSPLGDLSLFEAGFHTKRSSDGITLRFLPTFAIVSKSRHWSPLQSRFDWLSHIVIVYMVLGYLALYLGLRTSEWWICLLILILSAAASVARTVLSPDTLKLVNPKKTLHANPFLSAWMHAPKKAFVFQSSSCLTGIGNSIPKPTDVATTATSGTESRHHELVFYQERYNGDHFDSNLIKDPLFRVAFHIVLHCRTQGLVPSEMRDQHCHIPASTKELKRGLAGPSASYLLRSDWLRPDGVIQQPLDILAHQFPTKRGCRTV</sequence>